<reference evidence="2 3" key="1">
    <citation type="submission" date="2024-02" db="EMBL/GenBank/DDBJ databases">
        <title>Herpetosiphon gulosus NBRC 112829.</title>
        <authorList>
            <person name="Ichikawa N."/>
            <person name="Katano-Makiyama Y."/>
            <person name="Hidaka K."/>
        </authorList>
    </citation>
    <scope>NUCLEOTIDE SEQUENCE [LARGE SCALE GENOMIC DNA]</scope>
    <source>
        <strain evidence="2 3">NBRC 112829</strain>
    </source>
</reference>
<evidence type="ECO:0000313" key="2">
    <source>
        <dbReference type="EMBL" id="GAA5530549.1"/>
    </source>
</evidence>
<evidence type="ECO:0000313" key="3">
    <source>
        <dbReference type="Proteomes" id="UP001428290"/>
    </source>
</evidence>
<comment type="caution">
    <text evidence="2">The sequence shown here is derived from an EMBL/GenBank/DDBJ whole genome shotgun (WGS) entry which is preliminary data.</text>
</comment>
<dbReference type="Proteomes" id="UP001428290">
    <property type="component" value="Unassembled WGS sequence"/>
</dbReference>
<keyword evidence="1" id="KW-0472">Membrane</keyword>
<keyword evidence="1" id="KW-0812">Transmembrane</keyword>
<dbReference type="RefSeq" id="WP_287044932.1">
    <property type="nucleotide sequence ID" value="NZ_BAABRU010000020.1"/>
</dbReference>
<keyword evidence="1" id="KW-1133">Transmembrane helix</keyword>
<gene>
    <name evidence="2" type="ORF">Hgul01_04368</name>
</gene>
<proteinExistence type="predicted"/>
<feature type="transmembrane region" description="Helical" evidence="1">
    <location>
        <begin position="31"/>
        <end position="50"/>
    </location>
</feature>
<feature type="transmembrane region" description="Helical" evidence="1">
    <location>
        <begin position="7"/>
        <end position="25"/>
    </location>
</feature>
<sequence>MSKRMRNWIIGYSILFVVLVVGMMLLDIPWYAAVVLTAVGMIYQTGRYLLWD</sequence>
<dbReference type="EMBL" id="BAABRU010000020">
    <property type="protein sequence ID" value="GAA5530549.1"/>
    <property type="molecule type" value="Genomic_DNA"/>
</dbReference>
<keyword evidence="3" id="KW-1185">Reference proteome</keyword>
<protein>
    <submittedName>
        <fullName evidence="2">Uncharacterized protein</fullName>
    </submittedName>
</protein>
<organism evidence="2 3">
    <name type="scientific">Herpetosiphon gulosus</name>
    <dbReference type="NCBI Taxonomy" id="1973496"/>
    <lineage>
        <taxon>Bacteria</taxon>
        <taxon>Bacillati</taxon>
        <taxon>Chloroflexota</taxon>
        <taxon>Chloroflexia</taxon>
        <taxon>Herpetosiphonales</taxon>
        <taxon>Herpetosiphonaceae</taxon>
        <taxon>Herpetosiphon</taxon>
    </lineage>
</organism>
<accession>A0ABP9X583</accession>
<name>A0ABP9X583_9CHLR</name>
<evidence type="ECO:0000256" key="1">
    <source>
        <dbReference type="SAM" id="Phobius"/>
    </source>
</evidence>